<evidence type="ECO:0000313" key="2">
    <source>
        <dbReference type="Proteomes" id="UP001597520"/>
    </source>
</evidence>
<evidence type="ECO:0000313" key="1">
    <source>
        <dbReference type="EMBL" id="MFD2705373.1"/>
    </source>
</evidence>
<protein>
    <submittedName>
        <fullName evidence="1">YwpF family protein</fullName>
    </submittedName>
</protein>
<accession>A0ABW5T1F7</accession>
<dbReference type="EMBL" id="JBHUML010000002">
    <property type="protein sequence ID" value="MFD2705373.1"/>
    <property type="molecule type" value="Genomic_DNA"/>
</dbReference>
<dbReference type="Proteomes" id="UP001597520">
    <property type="component" value="Unassembled WGS sequence"/>
</dbReference>
<name>A0ABW5T1F7_9BACI</name>
<dbReference type="InterPro" id="IPR025573">
    <property type="entry name" value="YwpF"/>
</dbReference>
<proteinExistence type="predicted"/>
<dbReference type="Pfam" id="PF14183">
    <property type="entry name" value="YwpF"/>
    <property type="match status" value="1"/>
</dbReference>
<dbReference type="RefSeq" id="WP_380712625.1">
    <property type="nucleotide sequence ID" value="NZ_JBHUML010000002.1"/>
</dbReference>
<sequence>MKTFRLVSLSLLLEGEKDVVSYRVPLQEGLIINREERDKSWLIEAVLPQSEEETFRPKMEAKMQMVLEVVITDTHNDPALMTGRVRSIVALESRISVLFDAVMAAGKDDVSNLILEGLIEEGYSGHDMLSEFYERKQDQGKWSKQAAGRIYEQLGSTGNHSEK</sequence>
<keyword evidence="2" id="KW-1185">Reference proteome</keyword>
<comment type="caution">
    <text evidence="1">The sequence shown here is derived from an EMBL/GenBank/DDBJ whole genome shotgun (WGS) entry which is preliminary data.</text>
</comment>
<gene>
    <name evidence="1" type="ORF">ACFSUB_07810</name>
</gene>
<organism evidence="1 2">
    <name type="scientific">Salibacterium lacus</name>
    <dbReference type="NCBI Taxonomy" id="1898109"/>
    <lineage>
        <taxon>Bacteria</taxon>
        <taxon>Bacillati</taxon>
        <taxon>Bacillota</taxon>
        <taxon>Bacilli</taxon>
        <taxon>Bacillales</taxon>
        <taxon>Bacillaceae</taxon>
    </lineage>
</organism>
<reference evidence="2" key="1">
    <citation type="journal article" date="2019" name="Int. J. Syst. Evol. Microbiol.">
        <title>The Global Catalogue of Microorganisms (GCM) 10K type strain sequencing project: providing services to taxonomists for standard genome sequencing and annotation.</title>
        <authorList>
            <consortium name="The Broad Institute Genomics Platform"/>
            <consortium name="The Broad Institute Genome Sequencing Center for Infectious Disease"/>
            <person name="Wu L."/>
            <person name="Ma J."/>
        </authorList>
    </citation>
    <scope>NUCLEOTIDE SEQUENCE [LARGE SCALE GENOMIC DNA]</scope>
    <source>
        <strain evidence="2">KCTC 33792</strain>
    </source>
</reference>